<dbReference type="AlphaFoldDB" id="A0A9W7ACY4"/>
<keyword evidence="2" id="KW-1185">Reference proteome</keyword>
<gene>
    <name evidence="1" type="ORF">TrST_g11441</name>
</gene>
<organism evidence="1 2">
    <name type="scientific">Triparma strigata</name>
    <dbReference type="NCBI Taxonomy" id="1606541"/>
    <lineage>
        <taxon>Eukaryota</taxon>
        <taxon>Sar</taxon>
        <taxon>Stramenopiles</taxon>
        <taxon>Ochrophyta</taxon>
        <taxon>Bolidophyceae</taxon>
        <taxon>Parmales</taxon>
        <taxon>Triparmaceae</taxon>
        <taxon>Triparma</taxon>
    </lineage>
</organism>
<reference evidence="2" key="1">
    <citation type="journal article" date="2023" name="Commun. Biol.">
        <title>Genome analysis of Parmales, the sister group of diatoms, reveals the evolutionary specialization of diatoms from phago-mixotrophs to photoautotrophs.</title>
        <authorList>
            <person name="Ban H."/>
            <person name="Sato S."/>
            <person name="Yoshikawa S."/>
            <person name="Yamada K."/>
            <person name="Nakamura Y."/>
            <person name="Ichinomiya M."/>
            <person name="Sato N."/>
            <person name="Blanc-Mathieu R."/>
            <person name="Endo H."/>
            <person name="Kuwata A."/>
            <person name="Ogata H."/>
        </authorList>
    </citation>
    <scope>NUCLEOTIDE SEQUENCE [LARGE SCALE GENOMIC DNA]</scope>
    <source>
        <strain evidence="2">NIES 3701</strain>
    </source>
</reference>
<sequence length="134" mass="14542">MGCGPSTVLPGHAEAETMVPEGADVLRACFLLCLKVDVYQPKYANIKMTFAMKPCPTGAGFVEGYGVGTMFEGKNAMGAPERRTIKELVPLQKIVMETHDLRMTYSTSLDVSSGACKLSYAFDGYGMGLFQRQL</sequence>
<name>A0A9W7ACY4_9STRA</name>
<accession>A0A9W7ACY4</accession>
<proteinExistence type="predicted"/>
<dbReference type="OrthoDB" id="200456at2759"/>
<protein>
    <submittedName>
        <fullName evidence="1">Uncharacterized protein</fullName>
    </submittedName>
</protein>
<dbReference type="EMBL" id="BRXY01000122">
    <property type="protein sequence ID" value="GMH68141.1"/>
    <property type="molecule type" value="Genomic_DNA"/>
</dbReference>
<dbReference type="Proteomes" id="UP001165085">
    <property type="component" value="Unassembled WGS sequence"/>
</dbReference>
<evidence type="ECO:0000313" key="2">
    <source>
        <dbReference type="Proteomes" id="UP001165085"/>
    </source>
</evidence>
<evidence type="ECO:0000313" key="1">
    <source>
        <dbReference type="EMBL" id="GMH68141.1"/>
    </source>
</evidence>
<comment type="caution">
    <text evidence="1">The sequence shown here is derived from an EMBL/GenBank/DDBJ whole genome shotgun (WGS) entry which is preliminary data.</text>
</comment>